<keyword evidence="3" id="KW-1185">Reference proteome</keyword>
<evidence type="ECO:0000313" key="3">
    <source>
        <dbReference type="Proteomes" id="UP001597178"/>
    </source>
</evidence>
<accession>A0ABW3ZYG6</accession>
<dbReference type="EMBL" id="JBHTNH010000028">
    <property type="protein sequence ID" value="MFD1362822.1"/>
    <property type="molecule type" value="Genomic_DNA"/>
</dbReference>
<proteinExistence type="predicted"/>
<dbReference type="RefSeq" id="WP_209300551.1">
    <property type="nucleotide sequence ID" value="NZ_JBHTNH010000028.1"/>
</dbReference>
<dbReference type="Proteomes" id="UP001597178">
    <property type="component" value="Unassembled WGS sequence"/>
</dbReference>
<feature type="transmembrane region" description="Helical" evidence="1">
    <location>
        <begin position="46"/>
        <end position="65"/>
    </location>
</feature>
<evidence type="ECO:0000313" key="2">
    <source>
        <dbReference type="EMBL" id="MFD1362822.1"/>
    </source>
</evidence>
<organism evidence="2 3">
    <name type="scientific">Lentibacillus salinarum</name>
    <dbReference type="NCBI Taxonomy" id="446820"/>
    <lineage>
        <taxon>Bacteria</taxon>
        <taxon>Bacillati</taxon>
        <taxon>Bacillota</taxon>
        <taxon>Bacilli</taxon>
        <taxon>Bacillales</taxon>
        <taxon>Bacillaceae</taxon>
        <taxon>Lentibacillus</taxon>
    </lineage>
</organism>
<comment type="caution">
    <text evidence="2">The sequence shown here is derived from an EMBL/GenBank/DDBJ whole genome shotgun (WGS) entry which is preliminary data.</text>
</comment>
<feature type="transmembrane region" description="Helical" evidence="1">
    <location>
        <begin position="6"/>
        <end position="25"/>
    </location>
</feature>
<keyword evidence="1" id="KW-1133">Transmembrane helix</keyword>
<name>A0ABW3ZYG6_9BACI</name>
<keyword evidence="1" id="KW-0812">Transmembrane</keyword>
<feature type="transmembrane region" description="Helical" evidence="1">
    <location>
        <begin position="71"/>
        <end position="91"/>
    </location>
</feature>
<sequence>MFEDFIIPSIIAVIVVVTLSIVFKGTAKVDKGFKLNYFKLSYRRKMIRTLTSLPVVILALIVVYFFSDFSILANIIIGLLLFLVFAIQLLYNFKMWRKMER</sequence>
<gene>
    <name evidence="2" type="ORF">ACFQ4A_14270</name>
</gene>
<reference evidence="3" key="1">
    <citation type="journal article" date="2019" name="Int. J. Syst. Evol. Microbiol.">
        <title>The Global Catalogue of Microorganisms (GCM) 10K type strain sequencing project: providing services to taxonomists for standard genome sequencing and annotation.</title>
        <authorList>
            <consortium name="The Broad Institute Genomics Platform"/>
            <consortium name="The Broad Institute Genome Sequencing Center for Infectious Disease"/>
            <person name="Wu L."/>
            <person name="Ma J."/>
        </authorList>
    </citation>
    <scope>NUCLEOTIDE SEQUENCE [LARGE SCALE GENOMIC DNA]</scope>
    <source>
        <strain evidence="3">CCUG 54822</strain>
    </source>
</reference>
<evidence type="ECO:0000256" key="1">
    <source>
        <dbReference type="SAM" id="Phobius"/>
    </source>
</evidence>
<protein>
    <submittedName>
        <fullName evidence="2">ATPase</fullName>
    </submittedName>
</protein>
<keyword evidence="1" id="KW-0472">Membrane</keyword>